<dbReference type="InterPro" id="IPR003593">
    <property type="entry name" value="AAA+_ATPase"/>
</dbReference>
<protein>
    <submittedName>
        <fullName evidence="9">ABC transporter ATP-binding protein</fullName>
    </submittedName>
</protein>
<organism evidence="9 10">
    <name type="scientific">Advenella faeciporci</name>
    <dbReference type="NCBI Taxonomy" id="797535"/>
    <lineage>
        <taxon>Bacteria</taxon>
        <taxon>Pseudomonadati</taxon>
        <taxon>Pseudomonadota</taxon>
        <taxon>Betaproteobacteria</taxon>
        <taxon>Burkholderiales</taxon>
        <taxon>Alcaligenaceae</taxon>
    </lineage>
</organism>
<gene>
    <name evidence="9" type="primary">oppD</name>
    <name evidence="9" type="ORF">GCM10011450_14300</name>
</gene>
<dbReference type="GO" id="GO:0005524">
    <property type="term" value="F:ATP binding"/>
    <property type="evidence" value="ECO:0007669"/>
    <property type="project" value="UniProtKB-KW"/>
</dbReference>
<dbReference type="GO" id="GO:0016887">
    <property type="term" value="F:ATP hydrolysis activity"/>
    <property type="evidence" value="ECO:0007669"/>
    <property type="project" value="InterPro"/>
</dbReference>
<evidence type="ECO:0000256" key="3">
    <source>
        <dbReference type="ARBA" id="ARBA00022448"/>
    </source>
</evidence>
<dbReference type="Proteomes" id="UP000608345">
    <property type="component" value="Unassembled WGS sequence"/>
</dbReference>
<dbReference type="CDD" id="cd03257">
    <property type="entry name" value="ABC_NikE_OppD_transporters"/>
    <property type="match status" value="1"/>
</dbReference>
<dbReference type="InterPro" id="IPR013563">
    <property type="entry name" value="Oligopep_ABC_C"/>
</dbReference>
<dbReference type="InterPro" id="IPR003439">
    <property type="entry name" value="ABC_transporter-like_ATP-bd"/>
</dbReference>
<keyword evidence="7" id="KW-0472">Membrane</keyword>
<comment type="similarity">
    <text evidence="2">Belongs to the ABC transporter superfamily.</text>
</comment>
<evidence type="ECO:0000256" key="6">
    <source>
        <dbReference type="ARBA" id="ARBA00022840"/>
    </source>
</evidence>
<sequence>MQKKILTIKNLNVTFSTPKGPFHAVKDINFSMGVEKIGVVGESGSGKSITSKSVLGLLRKPTLIEADEISFHDMDLRNLDNTQWRKIRGRKISMIMQDPHYSLNPIMSVGKQIMESYLTHHKVSKTEAKAKTLEMLELVRINNPERVFDAYPHEISGGMGQRIMIAMMLIPQPELLIADEPTSALDVSVQNQILSLINEMVTRRNMGLIFISHDLNLVSRFCDRVLIMYRGRIVDECPASELHASKHPYTQGLLNCVPSLDHKKKRLEVLNREKLRSFE</sequence>
<evidence type="ECO:0000313" key="9">
    <source>
        <dbReference type="EMBL" id="GGW85470.1"/>
    </source>
</evidence>
<dbReference type="InterPro" id="IPR027417">
    <property type="entry name" value="P-loop_NTPase"/>
</dbReference>
<dbReference type="AlphaFoldDB" id="A0A918MYK3"/>
<dbReference type="SMART" id="SM00382">
    <property type="entry name" value="AAA"/>
    <property type="match status" value="1"/>
</dbReference>
<proteinExistence type="inferred from homology"/>
<keyword evidence="10" id="KW-1185">Reference proteome</keyword>
<evidence type="ECO:0000256" key="1">
    <source>
        <dbReference type="ARBA" id="ARBA00004417"/>
    </source>
</evidence>
<dbReference type="GO" id="GO:0005886">
    <property type="term" value="C:plasma membrane"/>
    <property type="evidence" value="ECO:0007669"/>
    <property type="project" value="UniProtKB-SubCell"/>
</dbReference>
<dbReference type="Pfam" id="PF08352">
    <property type="entry name" value="oligo_HPY"/>
    <property type="match status" value="1"/>
</dbReference>
<dbReference type="GO" id="GO:0055085">
    <property type="term" value="P:transmembrane transport"/>
    <property type="evidence" value="ECO:0007669"/>
    <property type="project" value="UniProtKB-ARBA"/>
</dbReference>
<dbReference type="PROSITE" id="PS50893">
    <property type="entry name" value="ABC_TRANSPORTER_2"/>
    <property type="match status" value="1"/>
</dbReference>
<dbReference type="Gene3D" id="3.40.50.300">
    <property type="entry name" value="P-loop containing nucleotide triphosphate hydrolases"/>
    <property type="match status" value="1"/>
</dbReference>
<dbReference type="PANTHER" id="PTHR43297">
    <property type="entry name" value="OLIGOPEPTIDE TRANSPORT ATP-BINDING PROTEIN APPD"/>
    <property type="match status" value="1"/>
</dbReference>
<dbReference type="SUPFAM" id="SSF52540">
    <property type="entry name" value="P-loop containing nucleoside triphosphate hydrolases"/>
    <property type="match status" value="1"/>
</dbReference>
<dbReference type="Pfam" id="PF00005">
    <property type="entry name" value="ABC_tran"/>
    <property type="match status" value="1"/>
</dbReference>
<comment type="subcellular location">
    <subcellularLocation>
        <location evidence="1">Cell inner membrane</location>
        <topology evidence="1">Peripheral membrane protein</topology>
    </subcellularLocation>
</comment>
<keyword evidence="6 9" id="KW-0067">ATP-binding</keyword>
<dbReference type="RefSeq" id="WP_189384808.1">
    <property type="nucleotide sequence ID" value="NZ_BAABFY010000003.1"/>
</dbReference>
<evidence type="ECO:0000256" key="2">
    <source>
        <dbReference type="ARBA" id="ARBA00005417"/>
    </source>
</evidence>
<accession>A0A918MYK3</accession>
<name>A0A918MYK3_9BURK</name>
<keyword evidence="5" id="KW-0547">Nucleotide-binding</keyword>
<comment type="caution">
    <text evidence="9">The sequence shown here is derived from an EMBL/GenBank/DDBJ whole genome shotgun (WGS) entry which is preliminary data.</text>
</comment>
<keyword evidence="4" id="KW-1003">Cell membrane</keyword>
<keyword evidence="3" id="KW-0813">Transport</keyword>
<dbReference type="PANTHER" id="PTHR43297:SF2">
    <property type="entry name" value="DIPEPTIDE TRANSPORT ATP-BINDING PROTEIN DPPD"/>
    <property type="match status" value="1"/>
</dbReference>
<reference evidence="9" key="1">
    <citation type="journal article" date="2014" name="Int. J. Syst. Evol. Microbiol.">
        <title>Complete genome sequence of Corynebacterium casei LMG S-19264T (=DSM 44701T), isolated from a smear-ripened cheese.</title>
        <authorList>
            <consortium name="US DOE Joint Genome Institute (JGI-PGF)"/>
            <person name="Walter F."/>
            <person name="Albersmeier A."/>
            <person name="Kalinowski J."/>
            <person name="Ruckert C."/>
        </authorList>
    </citation>
    <scope>NUCLEOTIDE SEQUENCE</scope>
    <source>
        <strain evidence="9">KCTC 23732</strain>
    </source>
</reference>
<dbReference type="EMBL" id="BMYS01000008">
    <property type="protein sequence ID" value="GGW85470.1"/>
    <property type="molecule type" value="Genomic_DNA"/>
</dbReference>
<evidence type="ECO:0000256" key="7">
    <source>
        <dbReference type="ARBA" id="ARBA00023136"/>
    </source>
</evidence>
<evidence type="ECO:0000256" key="5">
    <source>
        <dbReference type="ARBA" id="ARBA00022741"/>
    </source>
</evidence>
<feature type="domain" description="ABC transporter" evidence="8">
    <location>
        <begin position="8"/>
        <end position="255"/>
    </location>
</feature>
<dbReference type="GO" id="GO:0015833">
    <property type="term" value="P:peptide transport"/>
    <property type="evidence" value="ECO:0007669"/>
    <property type="project" value="InterPro"/>
</dbReference>
<evidence type="ECO:0000256" key="4">
    <source>
        <dbReference type="ARBA" id="ARBA00022475"/>
    </source>
</evidence>
<reference evidence="9" key="2">
    <citation type="submission" date="2020-09" db="EMBL/GenBank/DDBJ databases">
        <authorList>
            <person name="Sun Q."/>
            <person name="Kim S."/>
        </authorList>
    </citation>
    <scope>NUCLEOTIDE SEQUENCE</scope>
    <source>
        <strain evidence="9">KCTC 23732</strain>
    </source>
</reference>
<evidence type="ECO:0000259" key="8">
    <source>
        <dbReference type="PROSITE" id="PS50893"/>
    </source>
</evidence>
<dbReference type="InterPro" id="IPR050388">
    <property type="entry name" value="ABC_Ni/Peptide_Import"/>
</dbReference>
<evidence type="ECO:0000313" key="10">
    <source>
        <dbReference type="Proteomes" id="UP000608345"/>
    </source>
</evidence>
<dbReference type="FunFam" id="3.40.50.300:FF:000016">
    <property type="entry name" value="Oligopeptide ABC transporter ATP-binding component"/>
    <property type="match status" value="1"/>
</dbReference>